<feature type="transmembrane region" description="Helical" evidence="1">
    <location>
        <begin position="20"/>
        <end position="39"/>
    </location>
</feature>
<evidence type="ECO:0000313" key="2">
    <source>
        <dbReference type="EMBL" id="EKX66263.1"/>
    </source>
</evidence>
<evidence type="ECO:0000256" key="1">
    <source>
        <dbReference type="SAM" id="Phobius"/>
    </source>
</evidence>
<dbReference type="PATRIC" id="fig|698759.3.peg.3133"/>
<keyword evidence="3" id="KW-1185">Reference proteome</keyword>
<dbReference type="AlphaFoldDB" id="L1L0Y3"/>
<dbReference type="Proteomes" id="UP000010411">
    <property type="component" value="Unassembled WGS sequence"/>
</dbReference>
<protein>
    <submittedName>
        <fullName evidence="2">Uncharacterized protein</fullName>
    </submittedName>
</protein>
<sequence>MTLALWEGLTVPAAISRGGIAFAGTMALGASLVGLFLMVT</sequence>
<proteinExistence type="predicted"/>
<evidence type="ECO:0000313" key="3">
    <source>
        <dbReference type="Proteomes" id="UP000010411"/>
    </source>
</evidence>
<dbReference type="EMBL" id="AEJC01000235">
    <property type="protein sequence ID" value="EKX66263.1"/>
    <property type="molecule type" value="Genomic_DNA"/>
</dbReference>
<accession>L1L0Y3</accession>
<organism evidence="2 3">
    <name type="scientific">Streptomyces ipomoeae 91-03</name>
    <dbReference type="NCBI Taxonomy" id="698759"/>
    <lineage>
        <taxon>Bacteria</taxon>
        <taxon>Bacillati</taxon>
        <taxon>Actinomycetota</taxon>
        <taxon>Actinomycetes</taxon>
        <taxon>Kitasatosporales</taxon>
        <taxon>Streptomycetaceae</taxon>
        <taxon>Streptomyces</taxon>
    </lineage>
</organism>
<keyword evidence="1" id="KW-1133">Transmembrane helix</keyword>
<reference evidence="2 3" key="1">
    <citation type="submission" date="2012-11" db="EMBL/GenBank/DDBJ databases">
        <authorList>
            <person name="Huguet-Tapia J.C."/>
            <person name="Durkin A.S."/>
            <person name="Pettis G.S."/>
            <person name="Badger J.H."/>
        </authorList>
    </citation>
    <scope>NUCLEOTIDE SEQUENCE [LARGE SCALE GENOMIC DNA]</scope>
    <source>
        <strain evidence="2 3">91-03</strain>
    </source>
</reference>
<name>L1L0Y3_9ACTN</name>
<comment type="caution">
    <text evidence="2">The sequence shown here is derived from an EMBL/GenBank/DDBJ whole genome shotgun (WGS) entry which is preliminary data.</text>
</comment>
<keyword evidence="1" id="KW-0472">Membrane</keyword>
<keyword evidence="1" id="KW-0812">Transmembrane</keyword>
<gene>
    <name evidence="2" type="ORF">STRIP9103_04554</name>
</gene>